<feature type="chain" id="PRO_5044771446" evidence="1">
    <location>
        <begin position="30"/>
        <end position="234"/>
    </location>
</feature>
<keyword evidence="1" id="KW-0732">Signal</keyword>
<evidence type="ECO:0000313" key="3">
    <source>
        <dbReference type="Proteomes" id="UP001530293"/>
    </source>
</evidence>
<proteinExistence type="predicted"/>
<feature type="signal peptide" evidence="1">
    <location>
        <begin position="1"/>
        <end position="29"/>
    </location>
</feature>
<evidence type="ECO:0000256" key="1">
    <source>
        <dbReference type="SAM" id="SignalP"/>
    </source>
</evidence>
<protein>
    <submittedName>
        <fullName evidence="2">Uncharacterized protein</fullName>
    </submittedName>
</protein>
<accession>A0ABD3MWL4</accession>
<dbReference type="AlphaFoldDB" id="A0ABD3MWL4"/>
<gene>
    <name evidence="2" type="ORF">ACHAWU_006716</name>
</gene>
<reference evidence="2 3" key="1">
    <citation type="submission" date="2024-10" db="EMBL/GenBank/DDBJ databases">
        <title>Updated reference genomes for cyclostephanoid diatoms.</title>
        <authorList>
            <person name="Roberts W.R."/>
            <person name="Alverson A.J."/>
        </authorList>
    </citation>
    <scope>NUCLEOTIDE SEQUENCE [LARGE SCALE GENOMIC DNA]</scope>
    <source>
        <strain evidence="2 3">AJA232-27</strain>
    </source>
</reference>
<sequence length="234" mass="24113">MKRSPLLRLLLSVPFVVVAVVVFIGGSECADTVAATTAVAVTAATNAPTDTVLMDGETVEGIPGYCAWEPDYSCYAVGLPACCFNGVDQCPTELPDCEIEAADTEATNAPTDTAATNAPTATGDIMVGTSYCTWGPDTTCYANGWPACCTNGEECPTEPPGCEIEAADTAATNAPTDTEASNAPNTTGNIMVGTSYWTWSPDTTCYVNGLPACCTNGEEVGETSWTVISTCCSS</sequence>
<organism evidence="2 3">
    <name type="scientific">Discostella pseudostelligera</name>
    <dbReference type="NCBI Taxonomy" id="259834"/>
    <lineage>
        <taxon>Eukaryota</taxon>
        <taxon>Sar</taxon>
        <taxon>Stramenopiles</taxon>
        <taxon>Ochrophyta</taxon>
        <taxon>Bacillariophyta</taxon>
        <taxon>Coscinodiscophyceae</taxon>
        <taxon>Thalassiosirophycidae</taxon>
        <taxon>Stephanodiscales</taxon>
        <taxon>Stephanodiscaceae</taxon>
        <taxon>Discostella</taxon>
    </lineage>
</organism>
<name>A0ABD3MWL4_9STRA</name>
<evidence type="ECO:0000313" key="2">
    <source>
        <dbReference type="EMBL" id="KAL3768334.1"/>
    </source>
</evidence>
<keyword evidence="3" id="KW-1185">Reference proteome</keyword>
<dbReference type="EMBL" id="JALLBG020000066">
    <property type="protein sequence ID" value="KAL3768334.1"/>
    <property type="molecule type" value="Genomic_DNA"/>
</dbReference>
<dbReference type="Proteomes" id="UP001530293">
    <property type="component" value="Unassembled WGS sequence"/>
</dbReference>
<comment type="caution">
    <text evidence="2">The sequence shown here is derived from an EMBL/GenBank/DDBJ whole genome shotgun (WGS) entry which is preliminary data.</text>
</comment>